<proteinExistence type="predicted"/>
<sequence length="220" mass="24540">MFISQPPKPLQDVRVSETRHFYSRNMSRCREWQWNVGLYFNCHIAAIAHQASLHDLCDRWQETSGRTQSTVDFKVPTTLAEAGYHAVAHTAAGGVRRTAPAGCISAESFRAAEPFFAFPFPSDLRRNLEKKLGDCDGDGVVTMLRDEEDIWDEVEEPESSRILTPDSKLATTLLSPHTLIIGPKLTTDAMTVDNSSKLVCWTLPANSPRPPRGLATKWAI</sequence>
<evidence type="ECO:0000313" key="1">
    <source>
        <dbReference type="EMBL" id="MPC16428.1"/>
    </source>
</evidence>
<reference evidence="1 2" key="1">
    <citation type="submission" date="2019-05" db="EMBL/GenBank/DDBJ databases">
        <title>Another draft genome of Portunus trituberculatus and its Hox gene families provides insights of decapod evolution.</title>
        <authorList>
            <person name="Jeong J.-H."/>
            <person name="Song I."/>
            <person name="Kim S."/>
            <person name="Choi T."/>
            <person name="Kim D."/>
            <person name="Ryu S."/>
            <person name="Kim W."/>
        </authorList>
    </citation>
    <scope>NUCLEOTIDE SEQUENCE [LARGE SCALE GENOMIC DNA]</scope>
    <source>
        <tissue evidence="1">Muscle</tissue>
    </source>
</reference>
<comment type="caution">
    <text evidence="1">The sequence shown here is derived from an EMBL/GenBank/DDBJ whole genome shotgun (WGS) entry which is preliminary data.</text>
</comment>
<accession>A0A5B7D4D3</accession>
<organism evidence="1 2">
    <name type="scientific">Portunus trituberculatus</name>
    <name type="common">Swimming crab</name>
    <name type="synonym">Neptunus trituberculatus</name>
    <dbReference type="NCBI Taxonomy" id="210409"/>
    <lineage>
        <taxon>Eukaryota</taxon>
        <taxon>Metazoa</taxon>
        <taxon>Ecdysozoa</taxon>
        <taxon>Arthropoda</taxon>
        <taxon>Crustacea</taxon>
        <taxon>Multicrustacea</taxon>
        <taxon>Malacostraca</taxon>
        <taxon>Eumalacostraca</taxon>
        <taxon>Eucarida</taxon>
        <taxon>Decapoda</taxon>
        <taxon>Pleocyemata</taxon>
        <taxon>Brachyura</taxon>
        <taxon>Eubrachyura</taxon>
        <taxon>Portunoidea</taxon>
        <taxon>Portunidae</taxon>
        <taxon>Portuninae</taxon>
        <taxon>Portunus</taxon>
    </lineage>
</organism>
<dbReference type="AlphaFoldDB" id="A0A5B7D4D3"/>
<name>A0A5B7D4D3_PORTR</name>
<protein>
    <submittedName>
        <fullName evidence="1">Uncharacterized protein</fullName>
    </submittedName>
</protein>
<dbReference type="EMBL" id="VSRR010000505">
    <property type="protein sequence ID" value="MPC16428.1"/>
    <property type="molecule type" value="Genomic_DNA"/>
</dbReference>
<gene>
    <name evidence="1" type="ORF">E2C01_009251</name>
</gene>
<evidence type="ECO:0000313" key="2">
    <source>
        <dbReference type="Proteomes" id="UP000324222"/>
    </source>
</evidence>
<dbReference type="Proteomes" id="UP000324222">
    <property type="component" value="Unassembled WGS sequence"/>
</dbReference>
<keyword evidence="2" id="KW-1185">Reference proteome</keyword>